<evidence type="ECO:0000313" key="2">
    <source>
        <dbReference type="Proteomes" id="UP000000311"/>
    </source>
</evidence>
<accession>E1ZY33</accession>
<proteinExistence type="predicted"/>
<dbReference type="Proteomes" id="UP000000311">
    <property type="component" value="Unassembled WGS sequence"/>
</dbReference>
<dbReference type="EMBL" id="GL435171">
    <property type="protein sequence ID" value="EFN73882.1"/>
    <property type="molecule type" value="Genomic_DNA"/>
</dbReference>
<dbReference type="AlphaFoldDB" id="E1ZY33"/>
<dbReference type="InParanoid" id="E1ZY33"/>
<keyword evidence="2" id="KW-1185">Reference proteome</keyword>
<organism evidence="2">
    <name type="scientific">Camponotus floridanus</name>
    <name type="common">Florida carpenter ant</name>
    <dbReference type="NCBI Taxonomy" id="104421"/>
    <lineage>
        <taxon>Eukaryota</taxon>
        <taxon>Metazoa</taxon>
        <taxon>Ecdysozoa</taxon>
        <taxon>Arthropoda</taxon>
        <taxon>Hexapoda</taxon>
        <taxon>Insecta</taxon>
        <taxon>Pterygota</taxon>
        <taxon>Neoptera</taxon>
        <taxon>Endopterygota</taxon>
        <taxon>Hymenoptera</taxon>
        <taxon>Apocrita</taxon>
        <taxon>Aculeata</taxon>
        <taxon>Formicoidea</taxon>
        <taxon>Formicidae</taxon>
        <taxon>Formicinae</taxon>
        <taxon>Camponotus</taxon>
    </lineage>
</organism>
<sequence length="76" mass="8259">MRYQVGENSHRIGLGQLRPSLPSALHLINYLALSLALSPVSGHYARSNSFTGPYCNILEASYVVSTHPHILVGIIS</sequence>
<gene>
    <name evidence="1" type="ORF">EAG_09985</name>
</gene>
<evidence type="ECO:0000313" key="1">
    <source>
        <dbReference type="EMBL" id="EFN73882.1"/>
    </source>
</evidence>
<protein>
    <submittedName>
        <fullName evidence="1">Uncharacterized protein</fullName>
    </submittedName>
</protein>
<reference evidence="1 2" key="1">
    <citation type="journal article" date="2010" name="Science">
        <title>Genomic comparison of the ants Camponotus floridanus and Harpegnathos saltator.</title>
        <authorList>
            <person name="Bonasio R."/>
            <person name="Zhang G."/>
            <person name="Ye C."/>
            <person name="Mutti N.S."/>
            <person name="Fang X."/>
            <person name="Qin N."/>
            <person name="Donahue G."/>
            <person name="Yang P."/>
            <person name="Li Q."/>
            <person name="Li C."/>
            <person name="Zhang P."/>
            <person name="Huang Z."/>
            <person name="Berger S.L."/>
            <person name="Reinberg D."/>
            <person name="Wang J."/>
            <person name="Liebig J."/>
        </authorList>
    </citation>
    <scope>NUCLEOTIDE SEQUENCE [LARGE SCALE GENOMIC DNA]</scope>
    <source>
        <strain evidence="2">C129</strain>
    </source>
</reference>
<name>E1ZY33_CAMFO</name>